<feature type="domain" description="Tachykinin" evidence="7">
    <location>
        <begin position="183"/>
        <end position="193"/>
    </location>
</feature>
<evidence type="ECO:0000256" key="5">
    <source>
        <dbReference type="ARBA" id="ARBA00023136"/>
    </source>
</evidence>
<name>A0A669C7V5_ORENI</name>
<evidence type="ECO:0000256" key="1">
    <source>
        <dbReference type="ARBA" id="ARBA00004370"/>
    </source>
</evidence>
<evidence type="ECO:0000256" key="6">
    <source>
        <dbReference type="ARBA" id="ARBA00023180"/>
    </source>
</evidence>
<keyword evidence="5" id="KW-0472">Membrane</keyword>
<reference evidence="8" key="2">
    <citation type="submission" date="2025-08" db="UniProtKB">
        <authorList>
            <consortium name="Ensembl"/>
        </authorList>
    </citation>
    <scope>IDENTIFICATION</scope>
</reference>
<dbReference type="GO" id="GO:0005044">
    <property type="term" value="F:scavenger receptor activity"/>
    <property type="evidence" value="ECO:0007669"/>
    <property type="project" value="InterPro"/>
</dbReference>
<keyword evidence="6" id="KW-0325">Glycoprotein</keyword>
<dbReference type="AlphaFoldDB" id="A0A669C7V5"/>
<evidence type="ECO:0000256" key="2">
    <source>
        <dbReference type="ARBA" id="ARBA00010532"/>
    </source>
</evidence>
<evidence type="ECO:0000256" key="4">
    <source>
        <dbReference type="ARBA" id="ARBA00022989"/>
    </source>
</evidence>
<dbReference type="PANTHER" id="PTHR11923">
    <property type="entry name" value="SCAVENGER RECEPTOR CLASS B TYPE-1 SR-B1"/>
    <property type="match status" value="1"/>
</dbReference>
<feature type="domain" description="Tachykinin" evidence="7">
    <location>
        <begin position="650"/>
        <end position="660"/>
    </location>
</feature>
<keyword evidence="9" id="KW-1185">Reference proteome</keyword>
<feature type="domain" description="Tachykinin" evidence="7">
    <location>
        <begin position="484"/>
        <end position="494"/>
    </location>
</feature>
<dbReference type="PANTHER" id="PTHR11923:SF56">
    <property type="entry name" value="LYSOSOME MEMBRANE PROTEIN 2"/>
    <property type="match status" value="1"/>
</dbReference>
<comment type="similarity">
    <text evidence="2">Belongs to the CD36 family.</text>
</comment>
<comment type="subcellular location">
    <subcellularLocation>
        <location evidence="1">Membrane</location>
    </subcellularLocation>
</comment>
<evidence type="ECO:0000313" key="9">
    <source>
        <dbReference type="Proteomes" id="UP000005207"/>
    </source>
</evidence>
<evidence type="ECO:0000259" key="7">
    <source>
        <dbReference type="SMART" id="SM00203"/>
    </source>
</evidence>
<dbReference type="InterPro" id="IPR008215">
    <property type="entry name" value="Tachykinin_dom"/>
</dbReference>
<gene>
    <name evidence="8" type="primary">LOC112841737</name>
</gene>
<dbReference type="GO" id="GO:0005764">
    <property type="term" value="C:lysosome"/>
    <property type="evidence" value="ECO:0007669"/>
    <property type="project" value="InterPro"/>
</dbReference>
<dbReference type="GO" id="GO:0006898">
    <property type="term" value="P:receptor-mediated endocytosis"/>
    <property type="evidence" value="ECO:0007669"/>
    <property type="project" value="TreeGrafter"/>
</dbReference>
<dbReference type="GO" id="GO:0016020">
    <property type="term" value="C:membrane"/>
    <property type="evidence" value="ECO:0007669"/>
    <property type="project" value="UniProtKB-SubCell"/>
</dbReference>
<dbReference type="GO" id="GO:0006622">
    <property type="term" value="P:protein targeting to lysosome"/>
    <property type="evidence" value="ECO:0007669"/>
    <property type="project" value="TreeGrafter"/>
</dbReference>
<reference evidence="9" key="1">
    <citation type="submission" date="2012-01" db="EMBL/GenBank/DDBJ databases">
        <title>The Genome Sequence of Oreochromis niloticus (Nile Tilapia).</title>
        <authorList>
            <consortium name="Broad Institute Genome Assembly Team"/>
            <consortium name="Broad Institute Sequencing Platform"/>
            <person name="Di Palma F."/>
            <person name="Johnson J."/>
            <person name="Lander E.S."/>
            <person name="Lindblad-Toh K."/>
        </authorList>
    </citation>
    <scope>NUCLEOTIDE SEQUENCE [LARGE SCALE GENOMIC DNA]</scope>
</reference>
<dbReference type="Proteomes" id="UP000005207">
    <property type="component" value="Linkage group LG19"/>
</dbReference>
<proteinExistence type="inferred from homology"/>
<dbReference type="InterPro" id="IPR002159">
    <property type="entry name" value="CD36_fam"/>
</dbReference>
<dbReference type="Ensembl" id="ENSONIT00000075332.1">
    <property type="protein sequence ID" value="ENSONIP00000043833.1"/>
    <property type="gene ID" value="ENSONIG00000001079.2"/>
</dbReference>
<evidence type="ECO:0000256" key="3">
    <source>
        <dbReference type="ARBA" id="ARBA00022692"/>
    </source>
</evidence>
<reference evidence="8" key="3">
    <citation type="submission" date="2025-09" db="UniProtKB">
        <authorList>
            <consortium name="Ensembl"/>
        </authorList>
    </citation>
    <scope>IDENTIFICATION</scope>
</reference>
<keyword evidence="4" id="KW-1133">Transmembrane helix</keyword>
<dbReference type="SMART" id="SM00203">
    <property type="entry name" value="TK"/>
    <property type="match status" value="3"/>
</dbReference>
<sequence>MPGSMTRKCCAIYTTGFVCAHLLTVGIALEITLTEKSQVFESWKNPPPSYLEYYFFNVTNPEVFMAGGKASVKQIGPYTYRVHRPRENVTFLENGTKVYALNPKTFVFVPEKSVGDPQVDIVRTVNIPLVTIMNELPSYSFFLRTIVSMYINSLGIELFMTRTVHEVLWGFEDPLLTKLHSMKPEVDEYFGLMWKKNGTHEGEFVFHTGEQNYLDYGKIDTWNGMREMSWWSSNQSNMINGTDGTVFHPLINRDELLYIFVADLCRSIHLAYVEDVEVKGIQAYRFAPPSDVLMSPKNNPTNAGFCVPAGDCLGTGVLKVSVCREGAPIVVSSPHFYQADPAYINAIDGLNPKKEEHESYLDLQPTTGVPIRACKRAQLNMILKRVQGFPKTKNITKTIFPIMFVNEMATIDDESAAQMRSLLLNTPQYNRSLKPNKKKNITETIFPIMSVNEAIMNKLNSYSFFLRTLWGFKDPLLTKVHPTKPEVDEYFGLMWKEVTLTEKSQVYESWKNPPPSYLEYYFFNVTNPEVFMAGGKASVKQIGPYTYRVHSSRENVTFLENGTKVYALNPKTFVFVPEKSIGDPQVDIVRTVNIPFVTIMNELPSYSFFLRTIVSMYINSLGIELFMTRTVHEVLWGFEDPLLTKLHSMKPEVDEYFGLMWKKNGTHEGEFVFHTGEQNYLDYGKIDTWNGMREMSWWSSNQSNMINGTDGTVFHPLINRDELLYIFAADFCRSIHLAYVEDVEVKGIQAYRFAPPSDVLMSPKNNPTNAGFCVPAGDCLGTGVHKVSVCREGAPIVVSFPHFYQADPAYINAIDGLNPNKEEHETYLDLQPTTGVPIRACKRAQLNMILKRVPGFPKTKNITETIFPIMFINEMATTDDESAAQMRSLLLNTPQQNRNIKPK</sequence>
<organism evidence="8 9">
    <name type="scientific">Oreochromis niloticus</name>
    <name type="common">Nile tilapia</name>
    <name type="synonym">Tilapia nilotica</name>
    <dbReference type="NCBI Taxonomy" id="8128"/>
    <lineage>
        <taxon>Eukaryota</taxon>
        <taxon>Metazoa</taxon>
        <taxon>Chordata</taxon>
        <taxon>Craniata</taxon>
        <taxon>Vertebrata</taxon>
        <taxon>Euteleostomi</taxon>
        <taxon>Actinopterygii</taxon>
        <taxon>Neopterygii</taxon>
        <taxon>Teleostei</taxon>
        <taxon>Neoteleostei</taxon>
        <taxon>Acanthomorphata</taxon>
        <taxon>Ovalentaria</taxon>
        <taxon>Cichlomorphae</taxon>
        <taxon>Cichliformes</taxon>
        <taxon>Cichlidae</taxon>
        <taxon>African cichlids</taxon>
        <taxon>Pseudocrenilabrinae</taxon>
        <taxon>Oreochromini</taxon>
        <taxon>Oreochromis</taxon>
    </lineage>
</organism>
<evidence type="ECO:0000313" key="8">
    <source>
        <dbReference type="Ensembl" id="ENSONIP00000043833.1"/>
    </source>
</evidence>
<keyword evidence="3" id="KW-0812">Transmembrane</keyword>
<accession>A0A669C7V5</accession>
<dbReference type="InParanoid" id="A0A669C7V5"/>
<dbReference type="PRINTS" id="PR01609">
    <property type="entry name" value="CD36FAMILY"/>
</dbReference>
<dbReference type="Pfam" id="PF01130">
    <property type="entry name" value="CD36"/>
    <property type="match status" value="2"/>
</dbReference>
<dbReference type="PRINTS" id="PR01611">
    <property type="entry name" value="LIMPII"/>
</dbReference>
<dbReference type="InterPro" id="IPR005429">
    <property type="entry name" value="LimpII"/>
</dbReference>
<dbReference type="GeneTree" id="ENSGT00940000153372"/>
<dbReference type="GO" id="GO:0007217">
    <property type="term" value="P:tachykinin receptor signaling pathway"/>
    <property type="evidence" value="ECO:0007669"/>
    <property type="project" value="InterPro"/>
</dbReference>
<protein>
    <submittedName>
        <fullName evidence="8">Scavenger receptor class B, member 2a</fullName>
    </submittedName>
</protein>